<evidence type="ECO:0000313" key="9">
    <source>
        <dbReference type="EMBL" id="HJE50994.1"/>
    </source>
</evidence>
<dbReference type="Pfam" id="PF21982">
    <property type="entry name" value="RecX_HTH1"/>
    <property type="match status" value="1"/>
</dbReference>
<dbReference type="Proteomes" id="UP000712713">
    <property type="component" value="Unassembled WGS sequence"/>
</dbReference>
<feature type="domain" description="RecX second three-helical" evidence="6">
    <location>
        <begin position="62"/>
        <end position="103"/>
    </location>
</feature>
<dbReference type="Pfam" id="PF02631">
    <property type="entry name" value="RecX_HTH2"/>
    <property type="match status" value="1"/>
</dbReference>
<proteinExistence type="inferred from homology"/>
<reference evidence="9" key="1">
    <citation type="journal article" date="2021" name="PeerJ">
        <title>Extensive microbial diversity within the chicken gut microbiome revealed by metagenomics and culture.</title>
        <authorList>
            <person name="Gilroy R."/>
            <person name="Ravi A."/>
            <person name="Getino M."/>
            <person name="Pursley I."/>
            <person name="Horton D.L."/>
            <person name="Alikhan N.F."/>
            <person name="Baker D."/>
            <person name="Gharbi K."/>
            <person name="Hall N."/>
            <person name="Watson M."/>
            <person name="Adriaenssens E.M."/>
            <person name="Foster-Nyarko E."/>
            <person name="Jarju S."/>
            <person name="Secka A."/>
            <person name="Antonio M."/>
            <person name="Oren A."/>
            <person name="Chaudhuri R.R."/>
            <person name="La Ragione R."/>
            <person name="Hildebrand F."/>
            <person name="Pallen M.J."/>
        </authorList>
    </citation>
    <scope>NUCLEOTIDE SEQUENCE</scope>
    <source>
        <strain evidence="9">ChiGjej3B3-7470</strain>
    </source>
</reference>
<sequence>MTSDLSGERATNMEVARKIALDLLAVRARSEHELRTAMAKKNVPPDIADELVERFTEVGLIDDAQFAAALTTSRAEFSQRGRYRIRQELQQKGIDKETAEAALAEIDPESEREAALAVARKKLRSLGGVEPMVARRRLAGVLARRGFSGGVVSGVVRQVLGESADAQSDDVC</sequence>
<dbReference type="PANTHER" id="PTHR33602:SF1">
    <property type="entry name" value="REGULATORY PROTEIN RECX FAMILY PROTEIN"/>
    <property type="match status" value="1"/>
</dbReference>
<evidence type="ECO:0000256" key="4">
    <source>
        <dbReference type="ARBA" id="ARBA00022490"/>
    </source>
</evidence>
<dbReference type="Gene3D" id="1.10.10.10">
    <property type="entry name" value="Winged helix-like DNA-binding domain superfamily/Winged helix DNA-binding domain"/>
    <property type="match status" value="3"/>
</dbReference>
<dbReference type="GO" id="GO:0005737">
    <property type="term" value="C:cytoplasm"/>
    <property type="evidence" value="ECO:0007669"/>
    <property type="project" value="UniProtKB-SubCell"/>
</dbReference>
<reference evidence="9" key="2">
    <citation type="submission" date="2021-09" db="EMBL/GenBank/DDBJ databases">
        <authorList>
            <person name="Gilroy R."/>
        </authorList>
    </citation>
    <scope>NUCLEOTIDE SEQUENCE</scope>
    <source>
        <strain evidence="9">ChiGjej3B3-7470</strain>
    </source>
</reference>
<accession>A0A921ENT5</accession>
<comment type="similarity">
    <text evidence="2 5">Belongs to the RecX family.</text>
</comment>
<dbReference type="HAMAP" id="MF_01114">
    <property type="entry name" value="RecX"/>
    <property type="match status" value="1"/>
</dbReference>
<protein>
    <recommendedName>
        <fullName evidence="3 5">Regulatory protein RecX</fullName>
    </recommendedName>
</protein>
<evidence type="ECO:0000259" key="7">
    <source>
        <dbReference type="Pfam" id="PF21981"/>
    </source>
</evidence>
<evidence type="ECO:0000259" key="6">
    <source>
        <dbReference type="Pfam" id="PF02631"/>
    </source>
</evidence>
<evidence type="ECO:0000256" key="2">
    <source>
        <dbReference type="ARBA" id="ARBA00009695"/>
    </source>
</evidence>
<dbReference type="InterPro" id="IPR053924">
    <property type="entry name" value="RecX_HTH_2nd"/>
</dbReference>
<evidence type="ECO:0000256" key="5">
    <source>
        <dbReference type="HAMAP-Rule" id="MF_01114"/>
    </source>
</evidence>
<comment type="function">
    <text evidence="5">Modulates RecA activity.</text>
</comment>
<keyword evidence="4 5" id="KW-0963">Cytoplasm</keyword>
<dbReference type="AlphaFoldDB" id="A0A921ENT5"/>
<dbReference type="Pfam" id="PF21981">
    <property type="entry name" value="RecX_HTH3"/>
    <property type="match status" value="1"/>
</dbReference>
<evidence type="ECO:0000256" key="1">
    <source>
        <dbReference type="ARBA" id="ARBA00004496"/>
    </source>
</evidence>
<comment type="caution">
    <text evidence="9">The sequence shown here is derived from an EMBL/GenBank/DDBJ whole genome shotgun (WGS) entry which is preliminary data.</text>
</comment>
<evidence type="ECO:0000256" key="3">
    <source>
        <dbReference type="ARBA" id="ARBA00018111"/>
    </source>
</evidence>
<dbReference type="InterPro" id="IPR053925">
    <property type="entry name" value="RecX_HTH_3rd"/>
</dbReference>
<organism evidence="9 10">
    <name type="scientific">Tessaracoccus flavescens</name>
    <dbReference type="NCBI Taxonomy" id="399497"/>
    <lineage>
        <taxon>Bacteria</taxon>
        <taxon>Bacillati</taxon>
        <taxon>Actinomycetota</taxon>
        <taxon>Actinomycetes</taxon>
        <taxon>Propionibacteriales</taxon>
        <taxon>Propionibacteriaceae</taxon>
        <taxon>Tessaracoccus</taxon>
    </lineage>
</organism>
<name>A0A921ENT5_9ACTN</name>
<comment type="subcellular location">
    <subcellularLocation>
        <location evidence="1 5">Cytoplasm</location>
    </subcellularLocation>
</comment>
<dbReference type="PANTHER" id="PTHR33602">
    <property type="entry name" value="REGULATORY PROTEIN RECX FAMILY PROTEIN"/>
    <property type="match status" value="1"/>
</dbReference>
<dbReference type="GO" id="GO:0006282">
    <property type="term" value="P:regulation of DNA repair"/>
    <property type="evidence" value="ECO:0007669"/>
    <property type="project" value="UniProtKB-UniRule"/>
</dbReference>
<dbReference type="InterPro" id="IPR036388">
    <property type="entry name" value="WH-like_DNA-bd_sf"/>
</dbReference>
<evidence type="ECO:0000313" key="10">
    <source>
        <dbReference type="Proteomes" id="UP000712713"/>
    </source>
</evidence>
<dbReference type="InterPro" id="IPR003783">
    <property type="entry name" value="Regulatory_RecX"/>
</dbReference>
<dbReference type="EMBL" id="DYZF01000076">
    <property type="protein sequence ID" value="HJE50994.1"/>
    <property type="molecule type" value="Genomic_DNA"/>
</dbReference>
<dbReference type="InterPro" id="IPR053926">
    <property type="entry name" value="RecX_HTH_1st"/>
</dbReference>
<feature type="domain" description="RecX first three-helical" evidence="8">
    <location>
        <begin position="16"/>
        <end position="54"/>
    </location>
</feature>
<feature type="domain" description="RecX third three-helical" evidence="7">
    <location>
        <begin position="111"/>
        <end position="155"/>
    </location>
</feature>
<evidence type="ECO:0000259" key="8">
    <source>
        <dbReference type="Pfam" id="PF21982"/>
    </source>
</evidence>
<gene>
    <name evidence="5" type="primary">recX</name>
    <name evidence="9" type="ORF">K8V15_03280</name>
</gene>